<dbReference type="AlphaFoldDB" id="A0A1M6G6D8"/>
<sequence length="468" mass="54499">MARNLKLPLEMADGTMVRANIEDLRKHFDMQSVLGHFISGKLQKWLENNYYDEEAEKISALDKDDEELNKKLCAILGVEYTEIDKTDIDNLQRINEKKAILRQVTSDTTVIDNAEWVAFDQEELVDLLDEDVTTIYLYGDKFSIPIRRKDMTYIGVNNPQISINAKEYKEIGDNDIKFVNVTLPERLQPIQAKNKTEYKSLDFFEWINQKYGEKEAKAEKLYLENKFEESIEIFKNEAKSGNLRAYYFLVDNNINAFGSLYRDKEYEIECRKECLKSDDPTVKVQGLYVYPKETGEFENEFSKIKDNLFKQALEGDPFAAFEVLCLKWDNYYEVPEDIMEKCKHIILLHNHCKAINRLGVLADENGNHEKANEYYFMASKKGYPMGQYNLAVNYENGQGVEKDLATAFELYKAAAEKGMIDAIYKIGICYYTGYIVGKNHNEAIKWFKRGAEKNMFRVKLCWKMLLLG</sequence>
<dbReference type="Pfam" id="PF08238">
    <property type="entry name" value="Sel1"/>
    <property type="match status" value="3"/>
</dbReference>
<reference evidence="1 2" key="1">
    <citation type="submission" date="2016-11" db="EMBL/GenBank/DDBJ databases">
        <authorList>
            <person name="Jaros S."/>
            <person name="Januszkiewicz K."/>
            <person name="Wedrychowicz H."/>
        </authorList>
    </citation>
    <scope>NUCLEOTIDE SEQUENCE [LARGE SCALE GENOMIC DNA]</scope>
    <source>
        <strain evidence="1 2">DSM 3074</strain>
    </source>
</reference>
<proteinExistence type="predicted"/>
<dbReference type="Proteomes" id="UP000191240">
    <property type="component" value="Unassembled WGS sequence"/>
</dbReference>
<dbReference type="SMART" id="SM00671">
    <property type="entry name" value="SEL1"/>
    <property type="match status" value="3"/>
</dbReference>
<dbReference type="RefSeq" id="WP_159446787.1">
    <property type="nucleotide sequence ID" value="NZ_FQYW01000027.1"/>
</dbReference>
<dbReference type="InterPro" id="IPR006597">
    <property type="entry name" value="Sel1-like"/>
</dbReference>
<dbReference type="InterPro" id="IPR011990">
    <property type="entry name" value="TPR-like_helical_dom_sf"/>
</dbReference>
<organism evidence="1 2">
    <name type="scientific">Anaerovibrio lipolyticus DSM 3074</name>
    <dbReference type="NCBI Taxonomy" id="1120997"/>
    <lineage>
        <taxon>Bacteria</taxon>
        <taxon>Bacillati</taxon>
        <taxon>Bacillota</taxon>
        <taxon>Negativicutes</taxon>
        <taxon>Selenomonadales</taxon>
        <taxon>Selenomonadaceae</taxon>
        <taxon>Anaerovibrio</taxon>
    </lineage>
</organism>
<dbReference type="Gene3D" id="1.25.40.10">
    <property type="entry name" value="Tetratricopeptide repeat domain"/>
    <property type="match status" value="1"/>
</dbReference>
<gene>
    <name evidence="1" type="ORF">SAMN02745671_02528</name>
</gene>
<dbReference type="EMBL" id="FQYW01000027">
    <property type="protein sequence ID" value="SHJ05357.1"/>
    <property type="molecule type" value="Genomic_DNA"/>
</dbReference>
<name>A0A1M6G6D8_9FIRM</name>
<dbReference type="PANTHER" id="PTHR11102">
    <property type="entry name" value="SEL-1-LIKE PROTEIN"/>
    <property type="match status" value="1"/>
</dbReference>
<evidence type="ECO:0000313" key="2">
    <source>
        <dbReference type="Proteomes" id="UP000191240"/>
    </source>
</evidence>
<accession>A0A1M6G6D8</accession>
<dbReference type="InterPro" id="IPR050767">
    <property type="entry name" value="Sel1_AlgK"/>
</dbReference>
<dbReference type="SUPFAM" id="SSF81901">
    <property type="entry name" value="HCP-like"/>
    <property type="match status" value="1"/>
</dbReference>
<protein>
    <submittedName>
        <fullName evidence="1">Sel1 repeat-containing protein</fullName>
    </submittedName>
</protein>
<dbReference type="OrthoDB" id="7056571at2"/>
<dbReference type="PANTHER" id="PTHR11102:SF160">
    <property type="entry name" value="ERAD-ASSOCIATED E3 UBIQUITIN-PROTEIN LIGASE COMPONENT HRD3"/>
    <property type="match status" value="1"/>
</dbReference>
<evidence type="ECO:0000313" key="1">
    <source>
        <dbReference type="EMBL" id="SHJ05357.1"/>
    </source>
</evidence>